<dbReference type="RefSeq" id="WP_000506745.1">
    <property type="nucleotide sequence ID" value="NZ_CAIZUK010000053.1"/>
</dbReference>
<organism evidence="1">
    <name type="scientific">Escherichia coli</name>
    <dbReference type="NCBI Taxonomy" id="562"/>
    <lineage>
        <taxon>Bacteria</taxon>
        <taxon>Pseudomonadati</taxon>
        <taxon>Pseudomonadota</taxon>
        <taxon>Gammaproteobacteria</taxon>
        <taxon>Enterobacterales</taxon>
        <taxon>Enterobacteriaceae</taxon>
        <taxon>Escherichia</taxon>
    </lineage>
</organism>
<sequence length="110" mass="11740">MGFPSPSTDYIEQRVTPASVCMTPDSRILETSAGYAIIVPVTRPQQGDALLILSGGRTQFAKLRGKALITDDGEAIEGDAAEEAEVMRRVTHFINSTDAAISLEAALAQF</sequence>
<proteinExistence type="predicted"/>
<gene>
    <name evidence="1" type="ORF">J5U05_003385</name>
</gene>
<protein>
    <submittedName>
        <fullName evidence="1">Uncharacterized protein</fullName>
    </submittedName>
</protein>
<dbReference type="EMBL" id="DADRWU010000034">
    <property type="protein sequence ID" value="HBA4248215.1"/>
    <property type="molecule type" value="Genomic_DNA"/>
</dbReference>
<reference evidence="1" key="2">
    <citation type="submission" date="2021-03" db="EMBL/GenBank/DDBJ databases">
        <authorList>
            <consortium name="NCBI Pathogen Detection Project"/>
        </authorList>
    </citation>
    <scope>NUCLEOTIDE SEQUENCE</scope>
    <source>
        <strain evidence="1">ST-87-5</strain>
    </source>
</reference>
<reference evidence="1" key="1">
    <citation type="journal article" date="2018" name="Genome Biol.">
        <title>SKESA: strategic k-mer extension for scrupulous assemblies.</title>
        <authorList>
            <person name="Souvorov A."/>
            <person name="Agarwala R."/>
            <person name="Lipman D.J."/>
        </authorList>
    </citation>
    <scope>NUCLEOTIDE SEQUENCE</scope>
    <source>
        <strain evidence="1">ST-87-5</strain>
    </source>
</reference>
<accession>A0A377MWE2</accession>
<name>A0A377MWE2_ECOLX</name>
<comment type="caution">
    <text evidence="1">The sequence shown here is derived from an EMBL/GenBank/DDBJ whole genome shotgun (WGS) entry which is preliminary data.</text>
</comment>
<evidence type="ECO:0000313" key="1">
    <source>
        <dbReference type="EMBL" id="HBA4248215.1"/>
    </source>
</evidence>
<dbReference type="Proteomes" id="UP000871786">
    <property type="component" value="Unassembled WGS sequence"/>
</dbReference>
<dbReference type="AlphaFoldDB" id="A0A377MWE2"/>